<dbReference type="InterPro" id="IPR036249">
    <property type="entry name" value="Thioredoxin-like_sf"/>
</dbReference>
<proteinExistence type="predicted"/>
<evidence type="ECO:0008006" key="3">
    <source>
        <dbReference type="Google" id="ProtNLM"/>
    </source>
</evidence>
<dbReference type="Gene3D" id="3.40.30.10">
    <property type="entry name" value="Glutaredoxin"/>
    <property type="match status" value="1"/>
</dbReference>
<dbReference type="RefSeq" id="WP_240940217.1">
    <property type="nucleotide sequence ID" value="NZ_BAAAQJ010000021.1"/>
</dbReference>
<sequence>MPPVDDPTTLTPTADALPAVEFRAGIVVCRGCCCGSAGKHPDVDHAARLARLERFAAEHPAAASVRTSECLGPCEHADVVVVRPSPAGRARGGRPVWFGLVDDYALDRLIAWVVAGGPGLAPVPDVLLLHGISRPRSQLTPART</sequence>
<evidence type="ECO:0000313" key="2">
    <source>
        <dbReference type="Proteomes" id="UP000653674"/>
    </source>
</evidence>
<dbReference type="Proteomes" id="UP000653674">
    <property type="component" value="Unassembled WGS sequence"/>
</dbReference>
<reference evidence="1" key="1">
    <citation type="submission" date="2021-01" db="EMBL/GenBank/DDBJ databases">
        <title>Whole genome shotgun sequence of Planosporangium flavigriseum NBRC 105377.</title>
        <authorList>
            <person name="Komaki H."/>
            <person name="Tamura T."/>
        </authorList>
    </citation>
    <scope>NUCLEOTIDE SEQUENCE</scope>
    <source>
        <strain evidence="1">NBRC 105377</strain>
    </source>
</reference>
<name>A0A8J3LTS7_9ACTN</name>
<comment type="caution">
    <text evidence="1">The sequence shown here is derived from an EMBL/GenBank/DDBJ whole genome shotgun (WGS) entry which is preliminary data.</text>
</comment>
<evidence type="ECO:0000313" key="1">
    <source>
        <dbReference type="EMBL" id="GIG76408.1"/>
    </source>
</evidence>
<dbReference type="AlphaFoldDB" id="A0A8J3LTS7"/>
<protein>
    <recommendedName>
        <fullName evidence="3">(2Fe-2S) ferredoxin domain-containing protein</fullName>
    </recommendedName>
</protein>
<keyword evidence="2" id="KW-1185">Reference proteome</keyword>
<organism evidence="1 2">
    <name type="scientific">Planosporangium flavigriseum</name>
    <dbReference type="NCBI Taxonomy" id="373681"/>
    <lineage>
        <taxon>Bacteria</taxon>
        <taxon>Bacillati</taxon>
        <taxon>Actinomycetota</taxon>
        <taxon>Actinomycetes</taxon>
        <taxon>Micromonosporales</taxon>
        <taxon>Micromonosporaceae</taxon>
        <taxon>Planosporangium</taxon>
    </lineage>
</organism>
<gene>
    <name evidence="1" type="ORF">Pfl04_48120</name>
</gene>
<dbReference type="SUPFAM" id="SSF52833">
    <property type="entry name" value="Thioredoxin-like"/>
    <property type="match status" value="1"/>
</dbReference>
<dbReference type="CDD" id="cd02980">
    <property type="entry name" value="TRX_Fd_family"/>
    <property type="match status" value="1"/>
</dbReference>
<accession>A0A8J3LTS7</accession>
<dbReference type="EMBL" id="BONU01000054">
    <property type="protein sequence ID" value="GIG76408.1"/>
    <property type="molecule type" value="Genomic_DNA"/>
</dbReference>